<gene>
    <name evidence="1" type="ORF">KUF71_021211</name>
</gene>
<dbReference type="Proteomes" id="UP001219518">
    <property type="component" value="Unassembled WGS sequence"/>
</dbReference>
<evidence type="ECO:0000313" key="2">
    <source>
        <dbReference type="Proteomes" id="UP001219518"/>
    </source>
</evidence>
<organism evidence="1 2">
    <name type="scientific">Frankliniella fusca</name>
    <dbReference type="NCBI Taxonomy" id="407009"/>
    <lineage>
        <taxon>Eukaryota</taxon>
        <taxon>Metazoa</taxon>
        <taxon>Ecdysozoa</taxon>
        <taxon>Arthropoda</taxon>
        <taxon>Hexapoda</taxon>
        <taxon>Insecta</taxon>
        <taxon>Pterygota</taxon>
        <taxon>Neoptera</taxon>
        <taxon>Paraneoptera</taxon>
        <taxon>Thysanoptera</taxon>
        <taxon>Terebrantia</taxon>
        <taxon>Thripoidea</taxon>
        <taxon>Thripidae</taxon>
        <taxon>Frankliniella</taxon>
    </lineage>
</organism>
<keyword evidence="2" id="KW-1185">Reference proteome</keyword>
<dbReference type="AlphaFoldDB" id="A0AAE1GZ34"/>
<reference evidence="1" key="1">
    <citation type="submission" date="2021-07" db="EMBL/GenBank/DDBJ databases">
        <authorList>
            <person name="Catto M.A."/>
            <person name="Jacobson A."/>
            <person name="Kennedy G."/>
            <person name="Labadie P."/>
            <person name="Hunt B.G."/>
            <person name="Srinivasan R."/>
        </authorList>
    </citation>
    <scope>NUCLEOTIDE SEQUENCE</scope>
    <source>
        <strain evidence="1">PL_HMW_Pooled</strain>
        <tissue evidence="1">Head</tissue>
    </source>
</reference>
<feature type="non-terminal residue" evidence="1">
    <location>
        <position position="1"/>
    </location>
</feature>
<accession>A0AAE1GZ34</accession>
<evidence type="ECO:0000313" key="1">
    <source>
        <dbReference type="EMBL" id="KAK3911483.1"/>
    </source>
</evidence>
<name>A0AAE1GZ34_9NEOP</name>
<dbReference type="EMBL" id="JAHWGI010000268">
    <property type="protein sequence ID" value="KAK3911483.1"/>
    <property type="molecule type" value="Genomic_DNA"/>
</dbReference>
<reference evidence="1" key="2">
    <citation type="journal article" date="2023" name="BMC Genomics">
        <title>Pest status, molecular evolution, and epigenetic factors derived from the genome assembly of Frankliniella fusca, a thysanopteran phytovirus vector.</title>
        <authorList>
            <person name="Catto M.A."/>
            <person name="Labadie P.E."/>
            <person name="Jacobson A.L."/>
            <person name="Kennedy G.G."/>
            <person name="Srinivasan R."/>
            <person name="Hunt B.G."/>
        </authorList>
    </citation>
    <scope>NUCLEOTIDE SEQUENCE</scope>
    <source>
        <strain evidence="1">PL_HMW_Pooled</strain>
    </source>
</reference>
<comment type="caution">
    <text evidence="1">The sequence shown here is derived from an EMBL/GenBank/DDBJ whole genome shotgun (WGS) entry which is preliminary data.</text>
</comment>
<proteinExistence type="predicted"/>
<sequence>YLFYYMPAGKNAVLLHAAAFIETFPVPIGMLSEEAAESGNKDVRRQHHACKASRAREMADFMHGLLVRTDPVISSLRRRPKPGCQIRHEVVKFLVAPSEQGFAVLQALSLRKVGTVI</sequence>
<protein>
    <submittedName>
        <fullName evidence="1">Voltage-dependent T-type calcium channel subunit alpha-1H</fullName>
    </submittedName>
</protein>